<reference evidence="1 2" key="1">
    <citation type="journal article" date="2014" name="Genome Announc.">
        <title>Draft Genome Sequence of Geobacillus thermopakistaniensis Strain MAS1.</title>
        <authorList>
            <person name="Siddiqui M.A."/>
            <person name="Rashid N."/>
            <person name="Ayyampalayam S."/>
            <person name="Whitman W.B."/>
        </authorList>
    </citation>
    <scope>NUCLEOTIDE SEQUENCE [LARGE SCALE GENOMIC DNA]</scope>
    <source>
        <strain evidence="1 2">MAS1</strain>
    </source>
</reference>
<gene>
    <name evidence="1" type="ORF">T260_05895</name>
</gene>
<evidence type="ECO:0000313" key="2">
    <source>
        <dbReference type="Proteomes" id="UP000018339"/>
    </source>
</evidence>
<accession>A0A7U9JCE8</accession>
<comment type="caution">
    <text evidence="1">The sequence shown here is derived from an EMBL/GenBank/DDBJ whole genome shotgun (WGS) entry which is preliminary data.</text>
</comment>
<dbReference type="Proteomes" id="UP000018339">
    <property type="component" value="Unassembled WGS sequence"/>
</dbReference>
<name>A0A7U9JCE8_GEOTM</name>
<proteinExistence type="predicted"/>
<keyword evidence="2" id="KW-1185">Reference proteome</keyword>
<evidence type="ECO:0000313" key="1">
    <source>
        <dbReference type="EMBL" id="ESU73036.1"/>
    </source>
</evidence>
<dbReference type="EMBL" id="AYSF01000034">
    <property type="protein sequence ID" value="ESU73036.1"/>
    <property type="molecule type" value="Genomic_DNA"/>
</dbReference>
<protein>
    <submittedName>
        <fullName evidence="1">Transposase</fullName>
    </submittedName>
</protein>
<organism evidence="1 2">
    <name type="scientific">Geobacillus thermopakistaniensis (strain MAS1)</name>
    <dbReference type="NCBI Taxonomy" id="1408282"/>
    <lineage>
        <taxon>Bacteria</taxon>
        <taxon>Bacillati</taxon>
        <taxon>Bacillota</taxon>
        <taxon>Bacilli</taxon>
        <taxon>Bacillales</taxon>
        <taxon>Anoxybacillaceae</taxon>
        <taxon>Geobacillus</taxon>
    </lineage>
</organism>
<dbReference type="AlphaFoldDB" id="A0A7U9JCE8"/>
<sequence>MNRLAHHQGIDKFFFTLGLTLQLSKPVLKYLVHHVDALTTKGCSGTLTDVHHWSFYPNQRATLSHFFTKSPWNEERLLEKLQEWILCRVERLTRQTLTGACLKKGFPIIAMLKMNRILYKGHRRSSEAVCPLYRAQRHSPPSR</sequence>